<dbReference type="PANTHER" id="PTHR43861:SF3">
    <property type="entry name" value="PUTATIVE (AFU_ORTHOLOGUE AFUA_2G14390)-RELATED"/>
    <property type="match status" value="1"/>
</dbReference>
<dbReference type="GO" id="GO:0032259">
    <property type="term" value="P:methylation"/>
    <property type="evidence" value="ECO:0007669"/>
    <property type="project" value="UniProtKB-KW"/>
</dbReference>
<keyword evidence="4" id="KW-1185">Reference proteome</keyword>
<dbReference type="AlphaFoldDB" id="A0A1S2L5R9"/>
<reference evidence="3 4" key="1">
    <citation type="submission" date="2016-10" db="EMBL/GenBank/DDBJ databases">
        <title>Draft genome sequences of four alkaliphilic bacteria belonging to the Anaerobacillus genus.</title>
        <authorList>
            <person name="Bassil N.M."/>
            <person name="Lloyd J.R."/>
        </authorList>
    </citation>
    <scope>NUCLEOTIDE SEQUENCE [LARGE SCALE GENOMIC DNA]</scope>
    <source>
        <strain evidence="3 4">DSM 15340</strain>
    </source>
</reference>
<dbReference type="OrthoDB" id="9804312at2"/>
<organism evidence="3 4">
    <name type="scientific">Anaerobacillus arseniciselenatis</name>
    <dbReference type="NCBI Taxonomy" id="85682"/>
    <lineage>
        <taxon>Bacteria</taxon>
        <taxon>Bacillati</taxon>
        <taxon>Bacillota</taxon>
        <taxon>Bacilli</taxon>
        <taxon>Bacillales</taxon>
        <taxon>Bacillaceae</taxon>
        <taxon>Anaerobacillus</taxon>
    </lineage>
</organism>
<dbReference type="Gene3D" id="3.40.50.150">
    <property type="entry name" value="Vaccinia Virus protein VP39"/>
    <property type="match status" value="1"/>
</dbReference>
<dbReference type="Pfam" id="PF13649">
    <property type="entry name" value="Methyltransf_25"/>
    <property type="match status" value="1"/>
</dbReference>
<evidence type="ECO:0000313" key="4">
    <source>
        <dbReference type="Proteomes" id="UP000180098"/>
    </source>
</evidence>
<dbReference type="PANTHER" id="PTHR43861">
    <property type="entry name" value="TRANS-ACONITATE 2-METHYLTRANSFERASE-RELATED"/>
    <property type="match status" value="1"/>
</dbReference>
<dbReference type="EMBL" id="MLQQ01000058">
    <property type="protein sequence ID" value="OIJ07696.1"/>
    <property type="molecule type" value="Genomic_DNA"/>
</dbReference>
<comment type="caution">
    <text evidence="3">The sequence shown here is derived from an EMBL/GenBank/DDBJ whole genome shotgun (WGS) entry which is preliminary data.</text>
</comment>
<dbReference type="InterPro" id="IPR041698">
    <property type="entry name" value="Methyltransf_25"/>
</dbReference>
<keyword evidence="3" id="KW-0489">Methyltransferase</keyword>
<dbReference type="InterPro" id="IPR029063">
    <property type="entry name" value="SAM-dependent_MTases_sf"/>
</dbReference>
<protein>
    <submittedName>
        <fullName evidence="3">SAM-dependent methyltransferase</fullName>
    </submittedName>
</protein>
<dbReference type="SUPFAM" id="SSF53335">
    <property type="entry name" value="S-adenosyl-L-methionine-dependent methyltransferases"/>
    <property type="match status" value="1"/>
</dbReference>
<gene>
    <name evidence="3" type="ORF">BKP35_18635</name>
</gene>
<accession>A0A1S2L5R9</accession>
<dbReference type="GO" id="GO:0008168">
    <property type="term" value="F:methyltransferase activity"/>
    <property type="evidence" value="ECO:0007669"/>
    <property type="project" value="UniProtKB-KW"/>
</dbReference>
<keyword evidence="1 3" id="KW-0808">Transferase</keyword>
<evidence type="ECO:0000259" key="2">
    <source>
        <dbReference type="Pfam" id="PF13649"/>
    </source>
</evidence>
<feature type="domain" description="Methyltransferase" evidence="2">
    <location>
        <begin position="35"/>
        <end position="127"/>
    </location>
</feature>
<dbReference type="CDD" id="cd02440">
    <property type="entry name" value="AdoMet_MTases"/>
    <property type="match status" value="1"/>
</dbReference>
<evidence type="ECO:0000313" key="3">
    <source>
        <dbReference type="EMBL" id="OIJ07696.1"/>
    </source>
</evidence>
<evidence type="ECO:0000256" key="1">
    <source>
        <dbReference type="ARBA" id="ARBA00022679"/>
    </source>
</evidence>
<name>A0A1S2L5R9_9BACI</name>
<sequence>MNPWDKKFNEEGYFFGTEANVFIKEWGKRISKGKILAIAEGEGRNATYLASLGHHVTTWDYSKVGIEKTLQLASEKGVTVNAKLNDLEIVEWDENKWDAIVKVFGHLPPEVKTKTFAGIKKSLKPGGLYVTEVYSTKQIEYGTGGPKITELLYEPKMFLEAFSDWKFIHFFYGEVERYEGENHTGLCHVIQAVIQKPLVGREDI</sequence>
<proteinExistence type="predicted"/>
<dbReference type="Proteomes" id="UP000180098">
    <property type="component" value="Unassembled WGS sequence"/>
</dbReference>